<keyword evidence="2 5" id="KW-0812">Transmembrane</keyword>
<feature type="transmembrane region" description="Helical" evidence="5">
    <location>
        <begin position="345"/>
        <end position="366"/>
    </location>
</feature>
<dbReference type="GO" id="GO:0005886">
    <property type="term" value="C:plasma membrane"/>
    <property type="evidence" value="ECO:0007669"/>
    <property type="project" value="UniProtKB-SubCell"/>
</dbReference>
<feature type="transmembrane region" description="Helical" evidence="5">
    <location>
        <begin position="120"/>
        <end position="143"/>
    </location>
</feature>
<evidence type="ECO:0000259" key="6">
    <source>
        <dbReference type="Pfam" id="PF00324"/>
    </source>
</evidence>
<reference evidence="7" key="1">
    <citation type="submission" date="2024-05" db="EMBL/GenBank/DDBJ databases">
        <authorList>
            <person name="Cai S.Y."/>
            <person name="Jin L.M."/>
            <person name="Li H.R."/>
        </authorList>
    </citation>
    <scope>NUCLEOTIDE SEQUENCE</scope>
    <source>
        <strain evidence="7">A5-74</strain>
    </source>
</reference>
<protein>
    <submittedName>
        <fullName evidence="7">Amino acid permease</fullName>
    </submittedName>
</protein>
<accession>A0AAU8DPW0</accession>
<evidence type="ECO:0000256" key="2">
    <source>
        <dbReference type="ARBA" id="ARBA00022692"/>
    </source>
</evidence>
<feature type="transmembrane region" description="Helical" evidence="5">
    <location>
        <begin position="188"/>
        <end position="210"/>
    </location>
</feature>
<dbReference type="Pfam" id="PF00324">
    <property type="entry name" value="AA_permease"/>
    <property type="match status" value="1"/>
</dbReference>
<dbReference type="PANTHER" id="PTHR42770">
    <property type="entry name" value="AMINO ACID TRANSPORTER-RELATED"/>
    <property type="match status" value="1"/>
</dbReference>
<feature type="transmembrane region" description="Helical" evidence="5">
    <location>
        <begin position="373"/>
        <end position="389"/>
    </location>
</feature>
<evidence type="ECO:0000256" key="3">
    <source>
        <dbReference type="ARBA" id="ARBA00022989"/>
    </source>
</evidence>
<evidence type="ECO:0000256" key="1">
    <source>
        <dbReference type="ARBA" id="ARBA00004141"/>
    </source>
</evidence>
<feature type="transmembrane region" description="Helical" evidence="5">
    <location>
        <begin position="150"/>
        <end position="168"/>
    </location>
</feature>
<feature type="transmembrane region" description="Helical" evidence="5">
    <location>
        <begin position="316"/>
        <end position="339"/>
    </location>
</feature>
<organism evidence="7">
    <name type="scientific">Nakamurella sp. A5-74</name>
    <dbReference type="NCBI Taxonomy" id="3158264"/>
    <lineage>
        <taxon>Bacteria</taxon>
        <taxon>Bacillati</taxon>
        <taxon>Actinomycetota</taxon>
        <taxon>Actinomycetes</taxon>
        <taxon>Nakamurellales</taxon>
        <taxon>Nakamurellaceae</taxon>
        <taxon>Nakamurella</taxon>
    </lineage>
</organism>
<gene>
    <name evidence="7" type="ORF">ABLG96_20515</name>
</gene>
<keyword evidence="4 5" id="KW-0472">Membrane</keyword>
<evidence type="ECO:0000256" key="4">
    <source>
        <dbReference type="ARBA" id="ARBA00023136"/>
    </source>
</evidence>
<feature type="transmembrane region" description="Helical" evidence="5">
    <location>
        <begin position="268"/>
        <end position="295"/>
    </location>
</feature>
<dbReference type="PIRSF" id="PIRSF006060">
    <property type="entry name" value="AA_transporter"/>
    <property type="match status" value="1"/>
</dbReference>
<dbReference type="Gene3D" id="1.20.1740.10">
    <property type="entry name" value="Amino acid/polyamine transporter I"/>
    <property type="match status" value="1"/>
</dbReference>
<proteinExistence type="predicted"/>
<feature type="transmembrane region" description="Helical" evidence="5">
    <location>
        <begin position="12"/>
        <end position="32"/>
    </location>
</feature>
<dbReference type="InterPro" id="IPR004841">
    <property type="entry name" value="AA-permease/SLC12A_dom"/>
</dbReference>
<feature type="transmembrane region" description="Helical" evidence="5">
    <location>
        <begin position="222"/>
        <end position="248"/>
    </location>
</feature>
<dbReference type="PANTHER" id="PTHR42770:SF13">
    <property type="entry name" value="L-METHIONINE_BRANCHED-CHAIN AMINO ACID EXPORTER YJEH"/>
    <property type="match status" value="1"/>
</dbReference>
<comment type="subcellular location">
    <subcellularLocation>
        <location evidence="1">Membrane</location>
        <topology evidence="1">Multi-pass membrane protein</topology>
    </subcellularLocation>
</comment>
<dbReference type="AlphaFoldDB" id="A0AAU8DPW0"/>
<keyword evidence="3 5" id="KW-1133">Transmembrane helix</keyword>
<evidence type="ECO:0000313" key="7">
    <source>
        <dbReference type="EMBL" id="XCG63546.1"/>
    </source>
</evidence>
<evidence type="ECO:0000256" key="5">
    <source>
        <dbReference type="SAM" id="Phobius"/>
    </source>
</evidence>
<dbReference type="RefSeq" id="WP_353649161.1">
    <property type="nucleotide sequence ID" value="NZ_CP159218.1"/>
</dbReference>
<dbReference type="GO" id="GO:0022857">
    <property type="term" value="F:transmembrane transporter activity"/>
    <property type="evidence" value="ECO:0007669"/>
    <property type="project" value="InterPro"/>
</dbReference>
<feature type="domain" description="Amino acid permease/ SLC12A" evidence="6">
    <location>
        <begin position="22"/>
        <end position="362"/>
    </location>
</feature>
<feature type="transmembrane region" description="Helical" evidence="5">
    <location>
        <begin position="77"/>
        <end position="100"/>
    </location>
</feature>
<sequence>MAGNGFVKHIGVGQGIALYVSAILGAGVLVLPGQVASMAGPASLVSWAIASLLGVPLAVMFAALARRFPDAGGVASYARAGFGPTAGGITGWLFFVAGSVGQTIVPLTGGYYVADACDLGGGAAIGVAVLILLVATGANLLGVRVSARTQLWLAGSVGLALALIIAVTVPRMRLEELTPFAPQGVAPIGSAVVVLFFAFAGWEAISHLVGEFRDPDRDVPRAVAATVVIVSVLYLGTACAVVLTGTYGDPATDRVAIGILLQEALGAAAGPVAAVIAVVISLGTTNAFIAGVSRLGHSLAADRWLPTPIATINRNGVPVGGVLAVSGIAAAGLAIAAWRDWGTDTLVVIPSTLVVAVYVIAAAAAVRVLTGGGRVAAISTLVITVLVVPTAAQHALIPVAVVVLALLSRLLSRSLSNPSNKKQTSPHST</sequence>
<dbReference type="InterPro" id="IPR050367">
    <property type="entry name" value="APC_superfamily"/>
</dbReference>
<feature type="transmembrane region" description="Helical" evidence="5">
    <location>
        <begin position="44"/>
        <end position="65"/>
    </location>
</feature>
<name>A0AAU8DPW0_9ACTN</name>
<dbReference type="EMBL" id="CP159218">
    <property type="protein sequence ID" value="XCG63546.1"/>
    <property type="molecule type" value="Genomic_DNA"/>
</dbReference>